<evidence type="ECO:0000313" key="2">
    <source>
        <dbReference type="EMBL" id="RXS69031.1"/>
    </source>
</evidence>
<feature type="transmembrane region" description="Helical" evidence="1">
    <location>
        <begin position="195"/>
        <end position="217"/>
    </location>
</feature>
<feature type="transmembrane region" description="Helical" evidence="1">
    <location>
        <begin position="70"/>
        <end position="95"/>
    </location>
</feature>
<evidence type="ECO:0000256" key="1">
    <source>
        <dbReference type="SAM" id="Phobius"/>
    </source>
</evidence>
<comment type="caution">
    <text evidence="2">The sequence shown here is derived from an EMBL/GenBank/DDBJ whole genome shotgun (WGS) entry which is preliminary data.</text>
</comment>
<feature type="transmembrane region" description="Helical" evidence="1">
    <location>
        <begin position="387"/>
        <end position="406"/>
    </location>
</feature>
<dbReference type="Proteomes" id="UP000289482">
    <property type="component" value="Unassembled WGS sequence"/>
</dbReference>
<protein>
    <submittedName>
        <fullName evidence="2">APC family permease</fullName>
    </submittedName>
</protein>
<feature type="transmembrane region" description="Helical" evidence="1">
    <location>
        <begin position="168"/>
        <end position="188"/>
    </location>
</feature>
<accession>A0A4Q1R6U6</accession>
<proteinExistence type="predicted"/>
<dbReference type="Gene3D" id="1.20.1740.10">
    <property type="entry name" value="Amino acid/polyamine transporter I"/>
    <property type="match status" value="1"/>
</dbReference>
<keyword evidence="1" id="KW-0472">Membrane</keyword>
<dbReference type="RefSeq" id="WP_129246267.1">
    <property type="nucleotide sequence ID" value="NZ_JABZEL010000007.1"/>
</dbReference>
<keyword evidence="1" id="KW-0812">Transmembrane</keyword>
<keyword evidence="3" id="KW-1185">Reference proteome</keyword>
<feature type="transmembrane region" description="Helical" evidence="1">
    <location>
        <begin position="237"/>
        <end position="258"/>
    </location>
</feature>
<dbReference type="EMBL" id="SDIF01000013">
    <property type="protein sequence ID" value="RXS69031.1"/>
    <property type="molecule type" value="Genomic_DNA"/>
</dbReference>
<name>A0A4Q1R6U6_9ACTN</name>
<feature type="transmembrane region" description="Helical" evidence="1">
    <location>
        <begin position="346"/>
        <end position="366"/>
    </location>
</feature>
<sequence length="655" mass="71272">MAASAPAGSSGTAVRHRFRAWMLEGLADMAKHHPGPHATPQGVVRGQRWWRVMCLTGVDYFSTLGYQPGIAALAAGLLSPVATVVLVVVTLAGALPVYRRVAEESPHGQGSIAMLERLLTFWKGKLFVLTLLGFAATDFLITITLSAADAATHLVENPHVSTVLQHRQLVITLVLIALLGAVFLKGFLEAIGVAVVLVALYLGLNAVVVVVGLWHVITAAQVIPDWSQALTAEHGNVLAMIGVALLVFPKLALGLSGFETGVAVMPHIEGDPSDTEERPVGRIRGAKKLLTTAAVIMSVFLIITSFVTTLLIPKEAFQPGGSANGRALAYLAHEYLGSAFGTVYDVSTIAILWFAGASAMAGLLNLMPQYLPRYGMAPHWARAVRPMVLVFTLIAFLVTWLFDANVDAQGGAYATGVLVLISSAAIAVTIAARRAREHGWWLGFALIALVFVYTTIANIIERPDGVKIGACFITGIILLSFLSRLARSFELRVTSVVLDDIAQRFIRDIAQRKIRFIANEPDQRDIAEYRDKLQQIRTDNDIPTSEDFIFVEVTVGDPSEFESELQVRGEVLHNRYRVLCLESPAVSNALAALLLHVRDATGHRPHIYFEWTEGNPFAQFLRFFLFGQGEVAPVTREVLREAEPDRARRPHVHVG</sequence>
<dbReference type="GeneID" id="95777829"/>
<feature type="transmembrane region" description="Helical" evidence="1">
    <location>
        <begin position="466"/>
        <end position="486"/>
    </location>
</feature>
<feature type="transmembrane region" description="Helical" evidence="1">
    <location>
        <begin position="126"/>
        <end position="148"/>
    </location>
</feature>
<feature type="transmembrane region" description="Helical" evidence="1">
    <location>
        <begin position="412"/>
        <end position="432"/>
    </location>
</feature>
<feature type="transmembrane region" description="Helical" evidence="1">
    <location>
        <begin position="289"/>
        <end position="312"/>
    </location>
</feature>
<evidence type="ECO:0000313" key="3">
    <source>
        <dbReference type="Proteomes" id="UP000289482"/>
    </source>
</evidence>
<reference evidence="2 3" key="1">
    <citation type="submission" date="2019-01" db="EMBL/GenBank/DDBJ databases">
        <title>Draft genome sequences of the type strain Streptomyces sioyaensis DSM 40032 and its novel strain, TM32, a thermotolerant antibiotics-producing actinobacterium.</title>
        <authorList>
            <person name="Nakaew N."/>
            <person name="Lumyong S."/>
            <person name="Sloan W.T."/>
            <person name="Sungthong R."/>
        </authorList>
    </citation>
    <scope>NUCLEOTIDE SEQUENCE [LARGE SCALE GENOMIC DNA]</scope>
    <source>
        <strain evidence="2 3">DSM 40032</strain>
    </source>
</reference>
<keyword evidence="1" id="KW-1133">Transmembrane helix</keyword>
<gene>
    <name evidence="2" type="ORF">EST54_07395</name>
</gene>
<feature type="transmembrane region" description="Helical" evidence="1">
    <location>
        <begin position="439"/>
        <end position="460"/>
    </location>
</feature>
<organism evidence="2 3">
    <name type="scientific">Streptomyces sioyaensis</name>
    <dbReference type="NCBI Taxonomy" id="67364"/>
    <lineage>
        <taxon>Bacteria</taxon>
        <taxon>Bacillati</taxon>
        <taxon>Actinomycetota</taxon>
        <taxon>Actinomycetes</taxon>
        <taxon>Kitasatosporales</taxon>
        <taxon>Streptomycetaceae</taxon>
        <taxon>Streptomyces</taxon>
    </lineage>
</organism>
<dbReference type="AlphaFoldDB" id="A0A4Q1R6U6"/>